<dbReference type="AlphaFoldDB" id="A0A495IFK9"/>
<feature type="transmembrane region" description="Helical" evidence="1">
    <location>
        <begin position="45"/>
        <end position="66"/>
    </location>
</feature>
<feature type="transmembrane region" description="Helical" evidence="1">
    <location>
        <begin position="115"/>
        <end position="137"/>
    </location>
</feature>
<comment type="caution">
    <text evidence="2">The sequence shown here is derived from an EMBL/GenBank/DDBJ whole genome shotgun (WGS) entry which is preliminary data.</text>
</comment>
<evidence type="ECO:0008006" key="4">
    <source>
        <dbReference type="Google" id="ProtNLM"/>
    </source>
</evidence>
<accession>A0A495IFK9</accession>
<gene>
    <name evidence="2" type="ORF">C8E83_0943</name>
</gene>
<keyword evidence="1" id="KW-0472">Membrane</keyword>
<feature type="transmembrane region" description="Helical" evidence="1">
    <location>
        <begin position="73"/>
        <end position="95"/>
    </location>
</feature>
<keyword evidence="1" id="KW-1133">Transmembrane helix</keyword>
<evidence type="ECO:0000256" key="1">
    <source>
        <dbReference type="SAM" id="Phobius"/>
    </source>
</evidence>
<proteinExistence type="predicted"/>
<keyword evidence="3" id="KW-1185">Reference proteome</keyword>
<dbReference type="Proteomes" id="UP000280008">
    <property type="component" value="Unassembled WGS sequence"/>
</dbReference>
<keyword evidence="1" id="KW-0812">Transmembrane</keyword>
<organism evidence="2 3">
    <name type="scientific">Frondihabitans australicus</name>
    <dbReference type="NCBI Taxonomy" id="386892"/>
    <lineage>
        <taxon>Bacteria</taxon>
        <taxon>Bacillati</taxon>
        <taxon>Actinomycetota</taxon>
        <taxon>Actinomycetes</taxon>
        <taxon>Micrococcales</taxon>
        <taxon>Microbacteriaceae</taxon>
        <taxon>Frondihabitans</taxon>
    </lineage>
</organism>
<dbReference type="EMBL" id="RBKS01000001">
    <property type="protein sequence ID" value="RKR73846.1"/>
    <property type="molecule type" value="Genomic_DNA"/>
</dbReference>
<evidence type="ECO:0000313" key="3">
    <source>
        <dbReference type="Proteomes" id="UP000280008"/>
    </source>
</evidence>
<reference evidence="2 3" key="1">
    <citation type="submission" date="2018-10" db="EMBL/GenBank/DDBJ databases">
        <title>Sequencing the genomes of 1000 actinobacteria strains.</title>
        <authorList>
            <person name="Klenk H.-P."/>
        </authorList>
    </citation>
    <scope>NUCLEOTIDE SEQUENCE [LARGE SCALE GENOMIC DNA]</scope>
    <source>
        <strain evidence="2 3">DSM 17894</strain>
    </source>
</reference>
<protein>
    <recommendedName>
        <fullName evidence="4">Integral membrane protein</fullName>
    </recommendedName>
</protein>
<evidence type="ECO:0000313" key="2">
    <source>
        <dbReference type="EMBL" id="RKR73846.1"/>
    </source>
</evidence>
<sequence length="162" mass="17377">MMVQKKTTRATGFGRVLIAIYAILALAATARSVYQIIEQFHEAPLAYSLSALSGLVYIVATIALVVPGRRSYAVAWATITFELVGVLFVGLMSIVDPSVFVPSSKYAHSDHSTVWSYFGIGYGFVPLLLPIVGMIWLRYTRPGGPHATAQAEAGRSGRAVGA</sequence>
<name>A0A495IFK9_9MICO</name>